<dbReference type="Proteomes" id="UP000186601">
    <property type="component" value="Unassembled WGS sequence"/>
</dbReference>
<keyword evidence="3" id="KW-1185">Reference proteome</keyword>
<gene>
    <name evidence="2" type="ORF">PHLCEN_2v2010</name>
</gene>
<feature type="compositionally biased region" description="Basic and acidic residues" evidence="1">
    <location>
        <begin position="98"/>
        <end position="148"/>
    </location>
</feature>
<dbReference type="AlphaFoldDB" id="A0A2R6RQC7"/>
<evidence type="ECO:0000313" key="3">
    <source>
        <dbReference type="Proteomes" id="UP000186601"/>
    </source>
</evidence>
<organism evidence="2 3">
    <name type="scientific">Hermanssonia centrifuga</name>
    <dbReference type="NCBI Taxonomy" id="98765"/>
    <lineage>
        <taxon>Eukaryota</taxon>
        <taxon>Fungi</taxon>
        <taxon>Dikarya</taxon>
        <taxon>Basidiomycota</taxon>
        <taxon>Agaricomycotina</taxon>
        <taxon>Agaricomycetes</taxon>
        <taxon>Polyporales</taxon>
        <taxon>Meruliaceae</taxon>
        <taxon>Hermanssonia</taxon>
    </lineage>
</organism>
<feature type="compositionally biased region" description="Basic and acidic residues" evidence="1">
    <location>
        <begin position="58"/>
        <end position="68"/>
    </location>
</feature>
<evidence type="ECO:0000313" key="2">
    <source>
        <dbReference type="EMBL" id="PSS32241.1"/>
    </source>
</evidence>
<evidence type="ECO:0000256" key="1">
    <source>
        <dbReference type="SAM" id="MobiDB-lite"/>
    </source>
</evidence>
<comment type="caution">
    <text evidence="2">The sequence shown here is derived from an EMBL/GenBank/DDBJ whole genome shotgun (WGS) entry which is preliminary data.</text>
</comment>
<feature type="region of interest" description="Disordered" evidence="1">
    <location>
        <begin position="58"/>
        <end position="169"/>
    </location>
</feature>
<reference evidence="2 3" key="1">
    <citation type="submission" date="2018-02" db="EMBL/GenBank/DDBJ databases">
        <title>Genome sequence of the basidiomycete white-rot fungus Phlebia centrifuga.</title>
        <authorList>
            <person name="Granchi Z."/>
            <person name="Peng M."/>
            <person name="de Vries R.P."/>
            <person name="Hilden K."/>
            <person name="Makela M.R."/>
            <person name="Grigoriev I."/>
            <person name="Riley R."/>
        </authorList>
    </citation>
    <scope>NUCLEOTIDE SEQUENCE [LARGE SCALE GENOMIC DNA]</scope>
    <source>
        <strain evidence="2 3">FBCC195</strain>
    </source>
</reference>
<name>A0A2R6RQC7_9APHY</name>
<dbReference type="EMBL" id="MLYV02000179">
    <property type="protein sequence ID" value="PSS32241.1"/>
    <property type="molecule type" value="Genomic_DNA"/>
</dbReference>
<accession>A0A2R6RQC7</accession>
<proteinExistence type="predicted"/>
<protein>
    <submittedName>
        <fullName evidence="2">Uncharacterized protein</fullName>
    </submittedName>
</protein>
<sequence length="189" mass="21739">MQRIKPPMQYLEESGADVHVLTERKQKAFKTDLVKAKRARKETGHHIVKFNGRSLRERGEYGEERAEETLEGAFRSEGGSEPCYERDASHYCLPKFDNNNRKTDIQKESKRQTVEETDALREGIRQMVRGRMEKGESSMEQDLGDHSARASKRATMMPSSEAAAETKGKKGKMVVEYEDFFGEEKGRFR</sequence>